<proteinExistence type="predicted"/>
<reference evidence="2 3" key="1">
    <citation type="submission" date="2012-05" db="EMBL/GenBank/DDBJ databases">
        <title>The Genome Sequence of Sutterella wadsworthensis 2_1_59BFAA.</title>
        <authorList>
            <consortium name="The Broad Institute Genome Sequencing Platform"/>
            <person name="Earl A."/>
            <person name="Ward D."/>
            <person name="Feldgarden M."/>
            <person name="Gevers D."/>
            <person name="Daigneault M."/>
            <person name="Strauss J."/>
            <person name="Allen-Vercoe E."/>
            <person name="Walker B."/>
            <person name="Young S.K."/>
            <person name="Zeng Q."/>
            <person name="Gargeya S."/>
            <person name="Fitzgerald M."/>
            <person name="Haas B."/>
            <person name="Abouelleil A."/>
            <person name="Alvarado L."/>
            <person name="Arachchi H.M."/>
            <person name="Berlin A.M."/>
            <person name="Chapman S.B."/>
            <person name="Goldberg J."/>
            <person name="Griggs A."/>
            <person name="Gujja S."/>
            <person name="Hansen M."/>
            <person name="Howarth C."/>
            <person name="Imamovic A."/>
            <person name="Larimer J."/>
            <person name="McCowen C."/>
            <person name="Montmayeur A."/>
            <person name="Murphy C."/>
            <person name="Neiman D."/>
            <person name="Pearson M."/>
            <person name="Priest M."/>
            <person name="Roberts A."/>
            <person name="Saif S."/>
            <person name="Shea T."/>
            <person name="Sisk P."/>
            <person name="Sykes S."/>
            <person name="Wortman J."/>
            <person name="Nusbaum C."/>
            <person name="Birren B."/>
        </authorList>
    </citation>
    <scope>NUCLEOTIDE SEQUENCE [LARGE SCALE GENOMIC DNA]</scope>
    <source>
        <strain evidence="2 3">2_1_59BFAA</strain>
    </source>
</reference>
<evidence type="ECO:0000313" key="2">
    <source>
        <dbReference type="EMBL" id="EKB31416.1"/>
    </source>
</evidence>
<dbReference type="EMBL" id="ADMG01000027">
    <property type="protein sequence ID" value="EKB31416.1"/>
    <property type="molecule type" value="Genomic_DNA"/>
</dbReference>
<comment type="caution">
    <text evidence="2">The sequence shown here is derived from an EMBL/GenBank/DDBJ whole genome shotgun (WGS) entry which is preliminary data.</text>
</comment>
<protein>
    <submittedName>
        <fullName evidence="2">Uncharacterized protein</fullName>
    </submittedName>
</protein>
<dbReference type="Proteomes" id="UP000005835">
    <property type="component" value="Unassembled WGS sequence"/>
</dbReference>
<feature type="region of interest" description="Disordered" evidence="1">
    <location>
        <begin position="74"/>
        <end position="103"/>
    </location>
</feature>
<evidence type="ECO:0000313" key="3">
    <source>
        <dbReference type="Proteomes" id="UP000005835"/>
    </source>
</evidence>
<dbReference type="HOGENOM" id="CLU_2107744_0_0_4"/>
<evidence type="ECO:0000256" key="1">
    <source>
        <dbReference type="SAM" id="MobiDB-lite"/>
    </source>
</evidence>
<accession>K1JMJ0</accession>
<dbReference type="AlphaFoldDB" id="K1JMJ0"/>
<name>K1JMJ0_9BURK</name>
<gene>
    <name evidence="2" type="ORF">HMPREF9465_01027</name>
</gene>
<sequence length="115" mass="12040">MGLSEFQSPSQKPGSAACTTLPGLGRLKSASTGEKIVFLNNLTTEVGGFRYSRGFSPRGCPRCAVTPTTKSLLTQPLYGKGRNPPPSEPPELALGDPFSGLNDYDTGVKPGCYSG</sequence>
<keyword evidence="3" id="KW-1185">Reference proteome</keyword>
<organism evidence="2 3">
    <name type="scientific">Sutterella wadsworthensis 2_1_59BFAA</name>
    <dbReference type="NCBI Taxonomy" id="742823"/>
    <lineage>
        <taxon>Bacteria</taxon>
        <taxon>Pseudomonadati</taxon>
        <taxon>Pseudomonadota</taxon>
        <taxon>Betaproteobacteria</taxon>
        <taxon>Burkholderiales</taxon>
        <taxon>Sutterellaceae</taxon>
        <taxon>Sutterella</taxon>
    </lineage>
</organism>